<name>A0A2S3WB82_PSEPU</name>
<evidence type="ECO:0000313" key="1">
    <source>
        <dbReference type="EMBL" id="POF88197.1"/>
    </source>
</evidence>
<dbReference type="EMBL" id="MIND01000018">
    <property type="protein sequence ID" value="POF88197.1"/>
    <property type="molecule type" value="Genomic_DNA"/>
</dbReference>
<sequence>MSKVIEFPGKPKVINKAYFEQFSNAALMLLSFESVMDAIGVIGDGAAITERDETHVGLVGASLALMVLFERQTGNDASVVSGEHLEQERRHLLEGGPPPTFAIPIVNTPRQPFPPEAFDGLSSLALASASFNYCQKVFGTISDHSPQALDMAEARVTSCDAVTALHALVLRLAGGTLTDLAQHVAKITGTGSETLQ</sequence>
<accession>A0A2S3WB82</accession>
<dbReference type="Proteomes" id="UP000237194">
    <property type="component" value="Unassembled WGS sequence"/>
</dbReference>
<reference evidence="1 2" key="1">
    <citation type="submission" date="2016-08" db="EMBL/GenBank/DDBJ databases">
        <authorList>
            <person name="Seilhamer J.J."/>
        </authorList>
    </citation>
    <scope>NUCLEOTIDE SEQUENCE [LARGE SCALE GENOMIC DNA]</scope>
    <source>
        <strain evidence="1 2">KT-27</strain>
    </source>
</reference>
<comment type="caution">
    <text evidence="1">The sequence shown here is derived from an EMBL/GenBank/DDBJ whole genome shotgun (WGS) entry which is preliminary data.</text>
</comment>
<gene>
    <name evidence="1" type="ORF">BGP80_09530</name>
</gene>
<dbReference type="AlphaFoldDB" id="A0A2S3WB82"/>
<reference evidence="1 2" key="2">
    <citation type="submission" date="2018-03" db="EMBL/GenBank/DDBJ databases">
        <title>Draft genome of Pseudomonas putida strain KT-27.</title>
        <authorList>
            <person name="Yoshizawa S."/>
            <person name="Khan N.H."/>
            <person name="Nishimura M."/>
            <person name="Chiura H.X."/>
            <person name="Ogura Y."/>
            <person name="Hayashi T."/>
            <person name="Kogure K."/>
        </authorList>
    </citation>
    <scope>NUCLEOTIDE SEQUENCE [LARGE SCALE GENOMIC DNA]</scope>
    <source>
        <strain evidence="1 2">KT-27</strain>
    </source>
</reference>
<protein>
    <submittedName>
        <fullName evidence="1">Uncharacterized protein</fullName>
    </submittedName>
</protein>
<dbReference type="RefSeq" id="WP_103436402.1">
    <property type="nucleotide sequence ID" value="NZ_MIND01000018.1"/>
</dbReference>
<evidence type="ECO:0000313" key="2">
    <source>
        <dbReference type="Proteomes" id="UP000237194"/>
    </source>
</evidence>
<organism evidence="1 2">
    <name type="scientific">Pseudomonas putida</name>
    <name type="common">Arthrobacter siderocapsulatus</name>
    <dbReference type="NCBI Taxonomy" id="303"/>
    <lineage>
        <taxon>Bacteria</taxon>
        <taxon>Pseudomonadati</taxon>
        <taxon>Pseudomonadota</taxon>
        <taxon>Gammaproteobacteria</taxon>
        <taxon>Pseudomonadales</taxon>
        <taxon>Pseudomonadaceae</taxon>
        <taxon>Pseudomonas</taxon>
    </lineage>
</organism>
<proteinExistence type="predicted"/>